<gene>
    <name evidence="1" type="ORF">LCGC14_0543710</name>
</gene>
<name>A0A0F9SAJ7_9ZZZZ</name>
<reference evidence="1" key="1">
    <citation type="journal article" date="2015" name="Nature">
        <title>Complex archaea that bridge the gap between prokaryotes and eukaryotes.</title>
        <authorList>
            <person name="Spang A."/>
            <person name="Saw J.H."/>
            <person name="Jorgensen S.L."/>
            <person name="Zaremba-Niedzwiedzka K."/>
            <person name="Martijn J."/>
            <person name="Lind A.E."/>
            <person name="van Eijk R."/>
            <person name="Schleper C."/>
            <person name="Guy L."/>
            <person name="Ettema T.J."/>
        </authorList>
    </citation>
    <scope>NUCLEOTIDE SEQUENCE</scope>
</reference>
<organism evidence="1">
    <name type="scientific">marine sediment metagenome</name>
    <dbReference type="NCBI Taxonomy" id="412755"/>
    <lineage>
        <taxon>unclassified sequences</taxon>
        <taxon>metagenomes</taxon>
        <taxon>ecological metagenomes</taxon>
    </lineage>
</organism>
<accession>A0A0F9SAJ7</accession>
<sequence length="303" mass="33964">MRKLTPNQQEVIDLMKQGWELGSELSIGGGCRLQKGGLGRGDETLTISPSTLRTLDYLGYIEVASSNFPTKHWCLKGQKPTTKEIQTKTDPLHGDDYSHPSYGMISFSRGQGSDATLFGSSIKHHNTIRVTISHAERHMDNGTEHIFDRARIVEAIMSPTQFADAITGMNTSGVPITLQWTAGKGHIDSPEFINKREGFEKEFTERVRGIKDKMSETIEKAKDKKAPRWLVHDLEITKGWFESNIPYLAEQFDEQMDKSVTEAKAEIEAYVSAIIHQTGLQALEDMRPQITESEDNDPKLITG</sequence>
<evidence type="ECO:0000313" key="1">
    <source>
        <dbReference type="EMBL" id="KKN59272.1"/>
    </source>
</evidence>
<comment type="caution">
    <text evidence="1">The sequence shown here is derived from an EMBL/GenBank/DDBJ whole genome shotgun (WGS) entry which is preliminary data.</text>
</comment>
<proteinExistence type="predicted"/>
<dbReference type="AlphaFoldDB" id="A0A0F9SAJ7"/>
<dbReference type="EMBL" id="LAZR01000732">
    <property type="protein sequence ID" value="KKN59272.1"/>
    <property type="molecule type" value="Genomic_DNA"/>
</dbReference>
<protein>
    <submittedName>
        <fullName evidence="1">Uncharacterized protein</fullName>
    </submittedName>
</protein>